<reference evidence="1" key="1">
    <citation type="journal article" date="2014" name="Front. Microbiol.">
        <title>High frequency of phylogenetically diverse reductive dehalogenase-homologous genes in deep subseafloor sedimentary metagenomes.</title>
        <authorList>
            <person name="Kawai M."/>
            <person name="Futagami T."/>
            <person name="Toyoda A."/>
            <person name="Takaki Y."/>
            <person name="Nishi S."/>
            <person name="Hori S."/>
            <person name="Arai W."/>
            <person name="Tsubouchi T."/>
            <person name="Morono Y."/>
            <person name="Uchiyama I."/>
            <person name="Ito T."/>
            <person name="Fujiyama A."/>
            <person name="Inagaki F."/>
            <person name="Takami H."/>
        </authorList>
    </citation>
    <scope>NUCLEOTIDE SEQUENCE</scope>
    <source>
        <strain evidence="1">Expedition CK06-06</strain>
    </source>
</reference>
<evidence type="ECO:0000313" key="1">
    <source>
        <dbReference type="EMBL" id="GAG30236.1"/>
    </source>
</evidence>
<comment type="caution">
    <text evidence="1">The sequence shown here is derived from an EMBL/GenBank/DDBJ whole genome shotgun (WGS) entry which is preliminary data.</text>
</comment>
<proteinExistence type="predicted"/>
<feature type="non-terminal residue" evidence="1">
    <location>
        <position position="1"/>
    </location>
</feature>
<protein>
    <submittedName>
        <fullName evidence="1">Uncharacterized protein</fullName>
    </submittedName>
</protein>
<feature type="non-terminal residue" evidence="1">
    <location>
        <position position="251"/>
    </location>
</feature>
<sequence length="251" mass="28952">ENPEHTLSDSARFLLEEENFLEAKYLNTIPAYKQFSEDFPQSRYSEEIEKCVNGLFAEMHDAFRNVKTVNVLIQDTYGARTSNNFPFEKIVRVFFENLAGWEVFINTSMSTDAILMVKSDYHPSSRFYIGGDIEEARGNQYTSARVNGNIQLSVPGIVNFKEKFSGFKEPPDRISRRYTPNDAPFWEIFAQEGSFTSTMISLCKKTFGTHFLVSMSLSPFVVKYLDLNPYNDKYNIRKFATDEVLLSDDIF</sequence>
<name>X0XZU2_9ZZZZ</name>
<dbReference type="AlphaFoldDB" id="X0XZU2"/>
<organism evidence="1">
    <name type="scientific">marine sediment metagenome</name>
    <dbReference type="NCBI Taxonomy" id="412755"/>
    <lineage>
        <taxon>unclassified sequences</taxon>
        <taxon>metagenomes</taxon>
        <taxon>ecological metagenomes</taxon>
    </lineage>
</organism>
<accession>X0XZU2</accession>
<gene>
    <name evidence="1" type="ORF">S01H1_64569</name>
</gene>
<dbReference type="EMBL" id="BARS01042566">
    <property type="protein sequence ID" value="GAG30236.1"/>
    <property type="molecule type" value="Genomic_DNA"/>
</dbReference>